<gene>
    <name evidence="2" type="ORF">SNOG_20019</name>
</gene>
<evidence type="ECO:0000313" key="3">
    <source>
        <dbReference type="Proteomes" id="UP000001055"/>
    </source>
</evidence>
<dbReference type="Proteomes" id="UP000001055">
    <property type="component" value="Unassembled WGS sequence"/>
</dbReference>
<proteinExistence type="predicted"/>
<protein>
    <recommendedName>
        <fullName evidence="4">Metallothionein</fullName>
    </recommendedName>
</protein>
<dbReference type="AlphaFoldDB" id="A9JX16"/>
<dbReference type="EMBL" id="CH445327">
    <property type="protein sequence ID" value="EDP89844.1"/>
    <property type="molecule type" value="Genomic_DNA"/>
</dbReference>
<reference evidence="3" key="1">
    <citation type="journal article" date="2007" name="Plant Cell">
        <title>Dothideomycete-plant interactions illuminated by genome sequencing and EST analysis of the wheat pathogen Stagonospora nodorum.</title>
        <authorList>
            <person name="Hane J.K."/>
            <person name="Lowe R.G."/>
            <person name="Solomon P.S."/>
            <person name="Tan K.C."/>
            <person name="Schoch C.L."/>
            <person name="Spatafora J.W."/>
            <person name="Crous P.W."/>
            <person name="Kodira C."/>
            <person name="Birren B.W."/>
            <person name="Galagan J.E."/>
            <person name="Torriani S.F."/>
            <person name="McDonald B.A."/>
            <person name="Oliver R.P."/>
        </authorList>
    </citation>
    <scope>NUCLEOTIDE SEQUENCE [LARGE SCALE GENOMIC DNA]</scope>
    <source>
        <strain evidence="3">SN15 / ATCC MYA-4574 / FGSC 10173</strain>
    </source>
</reference>
<dbReference type="HOGENOM" id="CLU_210537_1_1_1"/>
<accession>A9JX16</accession>
<name>A9JX16_PHANO</name>
<evidence type="ECO:0000313" key="2">
    <source>
        <dbReference type="EMBL" id="EDP89844.1"/>
    </source>
</evidence>
<feature type="region of interest" description="Disordered" evidence="1">
    <location>
        <begin position="1"/>
        <end position="20"/>
    </location>
</feature>
<sequence>MSPCNCQTCSCSGDCSGCSCSSCSH</sequence>
<dbReference type="InParanoid" id="A9JX16"/>
<evidence type="ECO:0000256" key="1">
    <source>
        <dbReference type="SAM" id="MobiDB-lite"/>
    </source>
</evidence>
<evidence type="ECO:0008006" key="4">
    <source>
        <dbReference type="Google" id="ProtNLM"/>
    </source>
</evidence>
<organism evidence="2 3">
    <name type="scientific">Phaeosphaeria nodorum (strain SN15 / ATCC MYA-4574 / FGSC 10173)</name>
    <name type="common">Glume blotch fungus</name>
    <name type="synonym">Parastagonospora nodorum</name>
    <dbReference type="NCBI Taxonomy" id="321614"/>
    <lineage>
        <taxon>Eukaryota</taxon>
        <taxon>Fungi</taxon>
        <taxon>Dikarya</taxon>
        <taxon>Ascomycota</taxon>
        <taxon>Pezizomycotina</taxon>
        <taxon>Dothideomycetes</taxon>
        <taxon>Pleosporomycetidae</taxon>
        <taxon>Pleosporales</taxon>
        <taxon>Pleosporineae</taxon>
        <taxon>Phaeosphaeriaceae</taxon>
        <taxon>Parastagonospora</taxon>
    </lineage>
</organism>